<comment type="subcellular location">
    <subcellularLocation>
        <location evidence="1">Cell membrane</location>
        <topology evidence="1">Multi-pass membrane protein</topology>
    </subcellularLocation>
</comment>
<organism evidence="10 11">
    <name type="scientific">Piscirickettsia litoralis</name>
    <dbReference type="NCBI Taxonomy" id="1891921"/>
    <lineage>
        <taxon>Bacteria</taxon>
        <taxon>Pseudomonadati</taxon>
        <taxon>Pseudomonadota</taxon>
        <taxon>Gammaproteobacteria</taxon>
        <taxon>Thiotrichales</taxon>
        <taxon>Piscirickettsiaceae</taxon>
        <taxon>Piscirickettsia</taxon>
    </lineage>
</organism>
<comment type="caution">
    <text evidence="10">The sequence shown here is derived from an EMBL/GenBank/DDBJ whole genome shotgun (WGS) entry which is preliminary data.</text>
</comment>
<dbReference type="PANTHER" id="PTHR23517">
    <property type="entry name" value="RESISTANCE PROTEIN MDTM, PUTATIVE-RELATED-RELATED"/>
    <property type="match status" value="1"/>
</dbReference>
<feature type="transmembrane region" description="Helical" evidence="8">
    <location>
        <begin position="107"/>
        <end position="126"/>
    </location>
</feature>
<feature type="transmembrane region" description="Helical" evidence="8">
    <location>
        <begin position="21"/>
        <end position="43"/>
    </location>
</feature>
<evidence type="ECO:0000256" key="8">
    <source>
        <dbReference type="SAM" id="Phobius"/>
    </source>
</evidence>
<keyword evidence="2" id="KW-0813">Transport</keyword>
<dbReference type="SUPFAM" id="SSF103473">
    <property type="entry name" value="MFS general substrate transporter"/>
    <property type="match status" value="1"/>
</dbReference>
<reference evidence="10 11" key="1">
    <citation type="submission" date="2016-08" db="EMBL/GenBank/DDBJ databases">
        <title>Draft genome sequence of Candidatus Piscirickettsia litoralis, from seawater.</title>
        <authorList>
            <person name="Wan X."/>
            <person name="Lee A.J."/>
            <person name="Hou S."/>
            <person name="Donachie S.P."/>
        </authorList>
    </citation>
    <scope>NUCLEOTIDE SEQUENCE [LARGE SCALE GENOMIC DNA]</scope>
    <source>
        <strain evidence="10 11">Y2</strain>
    </source>
</reference>
<keyword evidence="4 8" id="KW-0812">Transmembrane</keyword>
<sequence length="497" mass="54388">MNQPQQRSKLERILPKGSGSLFFIQVFATLGFAVLYSTLVLYMTDKLKFSAVAAAGIMGSFTAFNYALHLLGGYCGGRLLSNRNLFTIGMLLQVIGCWTLASATASHLYWGLAFFLTGSGLNVTCINMMLTQRYAPEDKARESAFLWNYSGMNIGFMIGFIVAGHFQLTHDYHSLFLLTSLGNAITLVILFFNWQGVADRTTQLKEATRTEFTRRSLAGLTLIIILIPIIKTFLTHSKFSHSLVLIVGSIMVLVIAFLAIRQPNLVSRNKVFAYLIFSLASLIFWVQALLAPMALTIFAEHNVNLHLFGIQIAPQWLLNVNTVVIIIGGPLLTFLFNYLRDKNIHISLATQFACSLLLAGAGIALLPIGIHFASTSGYVSVVWVLLSYGLQSAGELFMGPIGYAMIGQLAPKNLQGVMMGTWMMVSGVAGVLAAQVSALAVGSHTNTTNPLITNPDYSHTFNMLGWASILIGILLLFAVPKIKKSHPRAFGFKSQLK</sequence>
<feature type="domain" description="Major facilitator superfamily (MFS) profile" evidence="9">
    <location>
        <begin position="17"/>
        <end position="483"/>
    </location>
</feature>
<evidence type="ECO:0000256" key="7">
    <source>
        <dbReference type="ARBA" id="ARBA00023136"/>
    </source>
</evidence>
<dbReference type="InterPro" id="IPR005279">
    <property type="entry name" value="Dipep/tripep_permease"/>
</dbReference>
<keyword evidence="6 8" id="KW-1133">Transmembrane helix</keyword>
<feature type="transmembrane region" description="Helical" evidence="8">
    <location>
        <begin position="146"/>
        <end position="166"/>
    </location>
</feature>
<evidence type="ECO:0000256" key="5">
    <source>
        <dbReference type="ARBA" id="ARBA00022856"/>
    </source>
</evidence>
<evidence type="ECO:0000313" key="10">
    <source>
        <dbReference type="EMBL" id="ODN42623.1"/>
    </source>
</evidence>
<keyword evidence="11" id="KW-1185">Reference proteome</keyword>
<keyword evidence="5" id="KW-0571">Peptide transport</keyword>
<dbReference type="RefSeq" id="WP_069312419.1">
    <property type="nucleotide sequence ID" value="NZ_MDTU01000001.1"/>
</dbReference>
<feature type="transmembrane region" description="Helical" evidence="8">
    <location>
        <begin position="49"/>
        <end position="72"/>
    </location>
</feature>
<accession>A0ABX3A4Q3</accession>
<feature type="transmembrane region" description="Helical" evidence="8">
    <location>
        <begin position="215"/>
        <end position="234"/>
    </location>
</feature>
<feature type="transmembrane region" description="Helical" evidence="8">
    <location>
        <begin position="84"/>
        <end position="101"/>
    </location>
</feature>
<proteinExistence type="predicted"/>
<keyword evidence="7 8" id="KW-0472">Membrane</keyword>
<dbReference type="Pfam" id="PF00854">
    <property type="entry name" value="PTR2"/>
    <property type="match status" value="1"/>
</dbReference>
<evidence type="ECO:0000256" key="3">
    <source>
        <dbReference type="ARBA" id="ARBA00022475"/>
    </source>
</evidence>
<gene>
    <name evidence="10" type="ORF">BGC07_06390</name>
</gene>
<evidence type="ECO:0000259" key="9">
    <source>
        <dbReference type="PROSITE" id="PS50850"/>
    </source>
</evidence>
<dbReference type="InterPro" id="IPR000109">
    <property type="entry name" value="POT_fam"/>
</dbReference>
<feature type="transmembrane region" description="Helical" evidence="8">
    <location>
        <begin position="351"/>
        <end position="372"/>
    </location>
</feature>
<dbReference type="InterPro" id="IPR036259">
    <property type="entry name" value="MFS_trans_sf"/>
</dbReference>
<dbReference type="Gene3D" id="1.20.1250.20">
    <property type="entry name" value="MFS general substrate transporter like domains"/>
    <property type="match status" value="1"/>
</dbReference>
<name>A0ABX3A4Q3_9GAMM</name>
<feature type="transmembrane region" description="Helical" evidence="8">
    <location>
        <begin position="461"/>
        <end position="479"/>
    </location>
</feature>
<feature type="transmembrane region" description="Helical" evidence="8">
    <location>
        <begin position="318"/>
        <end position="339"/>
    </location>
</feature>
<evidence type="ECO:0000256" key="6">
    <source>
        <dbReference type="ARBA" id="ARBA00022989"/>
    </source>
</evidence>
<dbReference type="NCBIfam" id="TIGR00924">
    <property type="entry name" value="yjdL_sub1_fam"/>
    <property type="match status" value="1"/>
</dbReference>
<dbReference type="PANTHER" id="PTHR23517:SF15">
    <property type="entry name" value="PROTON-DEPENDENT OLIGOPEPTIDE FAMILY TRANSPORT PROTEIN"/>
    <property type="match status" value="1"/>
</dbReference>
<dbReference type="InterPro" id="IPR020846">
    <property type="entry name" value="MFS_dom"/>
</dbReference>
<feature type="transmembrane region" description="Helical" evidence="8">
    <location>
        <begin position="172"/>
        <end position="194"/>
    </location>
</feature>
<evidence type="ECO:0000256" key="4">
    <source>
        <dbReference type="ARBA" id="ARBA00022692"/>
    </source>
</evidence>
<feature type="transmembrane region" description="Helical" evidence="8">
    <location>
        <begin position="419"/>
        <end position="441"/>
    </location>
</feature>
<protein>
    <submittedName>
        <fullName evidence="10">MFS transporter</fullName>
    </submittedName>
</protein>
<dbReference type="PROSITE" id="PS50850">
    <property type="entry name" value="MFS"/>
    <property type="match status" value="1"/>
</dbReference>
<feature type="transmembrane region" description="Helical" evidence="8">
    <location>
        <begin position="272"/>
        <end position="298"/>
    </location>
</feature>
<keyword evidence="5" id="KW-0653">Protein transport</keyword>
<evidence type="ECO:0000256" key="2">
    <source>
        <dbReference type="ARBA" id="ARBA00022448"/>
    </source>
</evidence>
<dbReference type="EMBL" id="MDTU01000001">
    <property type="protein sequence ID" value="ODN42623.1"/>
    <property type="molecule type" value="Genomic_DNA"/>
</dbReference>
<evidence type="ECO:0000256" key="1">
    <source>
        <dbReference type="ARBA" id="ARBA00004651"/>
    </source>
</evidence>
<dbReference type="Proteomes" id="UP000094329">
    <property type="component" value="Unassembled WGS sequence"/>
</dbReference>
<feature type="transmembrane region" description="Helical" evidence="8">
    <location>
        <begin position="240"/>
        <end position="260"/>
    </location>
</feature>
<keyword evidence="3" id="KW-1003">Cell membrane</keyword>
<dbReference type="InterPro" id="IPR050171">
    <property type="entry name" value="MFS_Transporters"/>
</dbReference>
<evidence type="ECO:0000313" key="11">
    <source>
        <dbReference type="Proteomes" id="UP000094329"/>
    </source>
</evidence>